<dbReference type="Proteomes" id="UP001165079">
    <property type="component" value="Unassembled WGS sequence"/>
</dbReference>
<evidence type="ECO:0000313" key="3">
    <source>
        <dbReference type="Proteomes" id="UP001165079"/>
    </source>
</evidence>
<evidence type="ECO:0000313" key="2">
    <source>
        <dbReference type="EMBL" id="GLZ81598.1"/>
    </source>
</evidence>
<name>A0A9W6ST55_9ACTN</name>
<feature type="chain" id="PRO_5040753971" description="Secreted protein" evidence="1">
    <location>
        <begin position="27"/>
        <end position="428"/>
    </location>
</feature>
<protein>
    <recommendedName>
        <fullName evidence="4">Secreted protein</fullName>
    </recommendedName>
</protein>
<organism evidence="2 3">
    <name type="scientific">Actinorhabdospora filicis</name>
    <dbReference type="NCBI Taxonomy" id="1785913"/>
    <lineage>
        <taxon>Bacteria</taxon>
        <taxon>Bacillati</taxon>
        <taxon>Actinomycetota</taxon>
        <taxon>Actinomycetes</taxon>
        <taxon>Micromonosporales</taxon>
        <taxon>Micromonosporaceae</taxon>
        <taxon>Actinorhabdospora</taxon>
    </lineage>
</organism>
<feature type="signal peptide" evidence="1">
    <location>
        <begin position="1"/>
        <end position="26"/>
    </location>
</feature>
<dbReference type="EMBL" id="BSTX01000006">
    <property type="protein sequence ID" value="GLZ81598.1"/>
    <property type="molecule type" value="Genomic_DNA"/>
</dbReference>
<comment type="caution">
    <text evidence="2">The sequence shown here is derived from an EMBL/GenBank/DDBJ whole genome shotgun (WGS) entry which is preliminary data.</text>
</comment>
<keyword evidence="3" id="KW-1185">Reference proteome</keyword>
<proteinExistence type="predicted"/>
<dbReference type="RefSeq" id="WP_285667112.1">
    <property type="nucleotide sequence ID" value="NZ_BSTX01000006.1"/>
</dbReference>
<gene>
    <name evidence="2" type="ORF">Afil01_64050</name>
</gene>
<evidence type="ECO:0000256" key="1">
    <source>
        <dbReference type="SAM" id="SignalP"/>
    </source>
</evidence>
<accession>A0A9W6ST55</accession>
<keyword evidence="1" id="KW-0732">Signal</keyword>
<dbReference type="AlphaFoldDB" id="A0A9W6ST55"/>
<reference evidence="2" key="1">
    <citation type="submission" date="2023-03" db="EMBL/GenBank/DDBJ databases">
        <title>Actinorhabdospora filicis NBRC 111898.</title>
        <authorList>
            <person name="Ichikawa N."/>
            <person name="Sato H."/>
            <person name="Tonouchi N."/>
        </authorList>
    </citation>
    <scope>NUCLEOTIDE SEQUENCE</scope>
    <source>
        <strain evidence="2">NBRC 111898</strain>
    </source>
</reference>
<evidence type="ECO:0008006" key="4">
    <source>
        <dbReference type="Google" id="ProtNLM"/>
    </source>
</evidence>
<sequence length="428" mass="45864">MNDTRPGARLRAAVLALTMAASTAVAVTVATAPAAAAPPANDFVMDWTAYPAADNIPMVKASMTAVFGDGNRNAVLNGNECAAAKNGADEAAYPKYWYCFDSGDTSSFYNGPDDGVSAWIPQAVTTTADALDDEDWNGNKGIIVGWYHEGGSGVRISVLNTATNTYRHVLLANPYWDGERYTYKALKGLHAGGMAWYGDYLYVVDTFYGIRVFDTKHIFDLGASTNGTTSCSGIGYVDTNANGVADKYCASTYKYVMPQVGMWQQAGTAGRDPNSAVYCEADSGDSRYSTISIDRDARPRHQLVVGEYCDGGEASNGRVVAYDMDDHRLMDGVPDASWDLPVRRVQGVASAGGYVFLNQSNTAVNAGRLFRATRSGGALTVVGQGLAAPIGPEALSVWRSRSEVWSVTEHKHATGNGRRMLYAMPTSW</sequence>